<sequence length="510" mass="55454">MVAGRVQSISQDESLPLLHDHRRDVEHTTRPLTTSSATPLPKAQLTTLCIIRLVDPIAYCQIFPYINEFISYLNIADEPSQIGFYSGLVESSFAIAQLCSIYQWTKLSNTVGRRPVIMFGTLGVAIATVYFGISRSLTEIILSRCLAGIFAGTIAVIHSVLAEITDSTNQSLAFPIYGLFWPLGSILGPLMGGSLSNPAAKYPQYFANTIFSIHPYLLPCIVAGSLSFGAVILCWFCLKETLPPKRPPSIHKVDVMYDEGNEQVDDYRESMGAKDLLSISRIRALSLSSFALSFNGTAFDVLFVLFCYSPIKGGGLGFSASQIGFSLATAGTSSALIQLFFMPSVLRRYKLVDIYNVCIAFWPIVFAILPVLNLIARSGSNHGELDAQSTSLLWLGIITTLALSRVACLAYSVNMILVKEAAPNAMDLATLNGLVQCFMCLSRAISPAVVGAIFSISVEYNLLGGYFWSLFMVICCLVGCVMGKGISVGADLQENQKHEPSTRSMYGAFE</sequence>
<feature type="domain" description="Major facilitator superfamily (MFS) profile" evidence="7">
    <location>
        <begin position="44"/>
        <end position="510"/>
    </location>
</feature>
<evidence type="ECO:0000313" key="9">
    <source>
        <dbReference type="Proteomes" id="UP001049176"/>
    </source>
</evidence>
<feature type="transmembrane region" description="Helical" evidence="6">
    <location>
        <begin position="392"/>
        <end position="417"/>
    </location>
</feature>
<dbReference type="PANTHER" id="PTHR23504">
    <property type="entry name" value="MAJOR FACILITATOR SUPERFAMILY DOMAIN-CONTAINING PROTEIN 10"/>
    <property type="match status" value="1"/>
</dbReference>
<evidence type="ECO:0000256" key="3">
    <source>
        <dbReference type="ARBA" id="ARBA00022692"/>
    </source>
</evidence>
<gene>
    <name evidence="8" type="ORF">E1B28_002565</name>
</gene>
<feature type="transmembrane region" description="Helical" evidence="6">
    <location>
        <begin position="216"/>
        <end position="238"/>
    </location>
</feature>
<dbReference type="PROSITE" id="PS50850">
    <property type="entry name" value="MFS"/>
    <property type="match status" value="1"/>
</dbReference>
<feature type="transmembrane region" description="Helical" evidence="6">
    <location>
        <begin position="290"/>
        <end position="311"/>
    </location>
</feature>
<protein>
    <recommendedName>
        <fullName evidence="7">Major facilitator superfamily (MFS) profile domain-containing protein</fullName>
    </recommendedName>
</protein>
<dbReference type="OrthoDB" id="419616at2759"/>
<keyword evidence="9" id="KW-1185">Reference proteome</keyword>
<reference evidence="8" key="1">
    <citation type="journal article" date="2021" name="Genome Biol. Evol.">
        <title>The assembled and annotated genome of the fairy-ring fungus Marasmius oreades.</title>
        <authorList>
            <person name="Hiltunen M."/>
            <person name="Ament-Velasquez S.L."/>
            <person name="Johannesson H."/>
        </authorList>
    </citation>
    <scope>NUCLEOTIDE SEQUENCE</scope>
    <source>
        <strain evidence="8">03SP1</strain>
    </source>
</reference>
<comment type="subcellular location">
    <subcellularLocation>
        <location evidence="1">Membrane</location>
        <topology evidence="1">Multi-pass membrane protein</topology>
    </subcellularLocation>
</comment>
<dbReference type="CDD" id="cd17330">
    <property type="entry name" value="MFS_SLC46_TetA_like"/>
    <property type="match status" value="1"/>
</dbReference>
<keyword evidence="4 6" id="KW-1133">Transmembrane helix</keyword>
<dbReference type="InterPro" id="IPR020846">
    <property type="entry name" value="MFS_dom"/>
</dbReference>
<proteinExistence type="predicted"/>
<dbReference type="GO" id="GO:0016020">
    <property type="term" value="C:membrane"/>
    <property type="evidence" value="ECO:0007669"/>
    <property type="project" value="UniProtKB-SubCell"/>
</dbReference>
<evidence type="ECO:0000313" key="8">
    <source>
        <dbReference type="EMBL" id="KAG7086622.1"/>
    </source>
</evidence>
<dbReference type="RefSeq" id="XP_043003093.1">
    <property type="nucleotide sequence ID" value="XM_043160714.1"/>
</dbReference>
<evidence type="ECO:0000256" key="6">
    <source>
        <dbReference type="SAM" id="Phobius"/>
    </source>
</evidence>
<name>A0A9P7RNB3_9AGAR</name>
<comment type="caution">
    <text evidence="8">The sequence shown here is derived from an EMBL/GenBank/DDBJ whole genome shotgun (WGS) entry which is preliminary data.</text>
</comment>
<dbReference type="SUPFAM" id="SSF103473">
    <property type="entry name" value="MFS general substrate transporter"/>
    <property type="match status" value="1"/>
</dbReference>
<dbReference type="Pfam" id="PF07690">
    <property type="entry name" value="MFS_1"/>
    <property type="match status" value="1"/>
</dbReference>
<feature type="transmembrane region" description="Helical" evidence="6">
    <location>
        <begin position="140"/>
        <end position="162"/>
    </location>
</feature>
<evidence type="ECO:0000256" key="2">
    <source>
        <dbReference type="ARBA" id="ARBA00022448"/>
    </source>
</evidence>
<accession>A0A9P7RNB3</accession>
<dbReference type="Proteomes" id="UP001049176">
    <property type="component" value="Chromosome 10"/>
</dbReference>
<feature type="transmembrane region" description="Helical" evidence="6">
    <location>
        <begin position="323"/>
        <end position="342"/>
    </location>
</feature>
<dbReference type="PANTHER" id="PTHR23504:SF15">
    <property type="entry name" value="MAJOR FACILITATOR SUPERFAMILY (MFS) PROFILE DOMAIN-CONTAINING PROTEIN"/>
    <property type="match status" value="1"/>
</dbReference>
<evidence type="ECO:0000259" key="7">
    <source>
        <dbReference type="PROSITE" id="PS50850"/>
    </source>
</evidence>
<evidence type="ECO:0000256" key="5">
    <source>
        <dbReference type="ARBA" id="ARBA00023136"/>
    </source>
</evidence>
<dbReference type="InterPro" id="IPR001958">
    <property type="entry name" value="Tet-R_TetA/multi-R_MdtG-like"/>
</dbReference>
<feature type="transmembrane region" description="Helical" evidence="6">
    <location>
        <begin position="174"/>
        <end position="196"/>
    </location>
</feature>
<dbReference type="InterPro" id="IPR011701">
    <property type="entry name" value="MFS"/>
</dbReference>
<evidence type="ECO:0000256" key="1">
    <source>
        <dbReference type="ARBA" id="ARBA00004141"/>
    </source>
</evidence>
<organism evidence="8 9">
    <name type="scientific">Marasmius oreades</name>
    <name type="common">fairy-ring Marasmius</name>
    <dbReference type="NCBI Taxonomy" id="181124"/>
    <lineage>
        <taxon>Eukaryota</taxon>
        <taxon>Fungi</taxon>
        <taxon>Dikarya</taxon>
        <taxon>Basidiomycota</taxon>
        <taxon>Agaricomycotina</taxon>
        <taxon>Agaricomycetes</taxon>
        <taxon>Agaricomycetidae</taxon>
        <taxon>Agaricales</taxon>
        <taxon>Marasmiineae</taxon>
        <taxon>Marasmiaceae</taxon>
        <taxon>Marasmius</taxon>
    </lineage>
</organism>
<dbReference type="KEGG" id="more:E1B28_002565"/>
<dbReference type="EMBL" id="CM032190">
    <property type="protein sequence ID" value="KAG7086622.1"/>
    <property type="molecule type" value="Genomic_DNA"/>
</dbReference>
<evidence type="ECO:0000256" key="4">
    <source>
        <dbReference type="ARBA" id="ARBA00022989"/>
    </source>
</evidence>
<keyword evidence="3 6" id="KW-0812">Transmembrane</keyword>
<dbReference type="AlphaFoldDB" id="A0A9P7RNB3"/>
<feature type="transmembrane region" description="Helical" evidence="6">
    <location>
        <begin position="429"/>
        <end position="454"/>
    </location>
</feature>
<dbReference type="InterPro" id="IPR036259">
    <property type="entry name" value="MFS_trans_sf"/>
</dbReference>
<feature type="transmembrane region" description="Helical" evidence="6">
    <location>
        <begin position="354"/>
        <end position="372"/>
    </location>
</feature>
<keyword evidence="5 6" id="KW-0472">Membrane</keyword>
<keyword evidence="2" id="KW-0813">Transport</keyword>
<dbReference type="PRINTS" id="PR01035">
    <property type="entry name" value="TCRTETA"/>
</dbReference>
<dbReference type="Gene3D" id="1.20.1250.20">
    <property type="entry name" value="MFS general substrate transporter like domains"/>
    <property type="match status" value="1"/>
</dbReference>
<feature type="transmembrane region" description="Helical" evidence="6">
    <location>
        <begin position="466"/>
        <end position="487"/>
    </location>
</feature>
<dbReference type="GeneID" id="66071641"/>
<feature type="transmembrane region" description="Helical" evidence="6">
    <location>
        <begin position="116"/>
        <end position="134"/>
    </location>
</feature>
<dbReference type="GO" id="GO:0022857">
    <property type="term" value="F:transmembrane transporter activity"/>
    <property type="evidence" value="ECO:0007669"/>
    <property type="project" value="InterPro"/>
</dbReference>